<comment type="caution">
    <text evidence="3">The sequence shown here is derived from an EMBL/GenBank/DDBJ whole genome shotgun (WGS) entry which is preliminary data.</text>
</comment>
<dbReference type="Pfam" id="PF13456">
    <property type="entry name" value="RVT_3"/>
    <property type="match status" value="1"/>
</dbReference>
<dbReference type="InterPro" id="IPR052929">
    <property type="entry name" value="RNase_H-like_EbsB-rel"/>
</dbReference>
<dbReference type="PANTHER" id="PTHR47074">
    <property type="entry name" value="BNAC02G40300D PROTEIN"/>
    <property type="match status" value="1"/>
</dbReference>
<dbReference type="Proteomes" id="UP000265520">
    <property type="component" value="Unassembled WGS sequence"/>
</dbReference>
<dbReference type="GO" id="GO:0004523">
    <property type="term" value="F:RNA-DNA hybrid ribonuclease activity"/>
    <property type="evidence" value="ECO:0007669"/>
    <property type="project" value="InterPro"/>
</dbReference>
<protein>
    <recommendedName>
        <fullName evidence="2">RNase H type-1 domain-containing protein</fullName>
    </recommendedName>
</protein>
<evidence type="ECO:0000259" key="2">
    <source>
        <dbReference type="Pfam" id="PF13456"/>
    </source>
</evidence>
<evidence type="ECO:0000313" key="4">
    <source>
        <dbReference type="Proteomes" id="UP000265520"/>
    </source>
</evidence>
<sequence>MCHVYSSAVLEKASNSLEEYKQANITKDLNPKASVPRNPQRQHQHSNSTKHWQKPNNGVIKINCDANLSRIGRWGLGAAFRDSAATWEMAGYAIYQAVLLAIDCCFREVIVESDNRVVINLLKETSRKPRSYLGDFVWGINCNRNKFMVCLVVNEKLRSCEVPIL</sequence>
<keyword evidence="4" id="KW-1185">Reference proteome</keyword>
<feature type="domain" description="RNase H type-1" evidence="2">
    <location>
        <begin position="82"/>
        <end position="152"/>
    </location>
</feature>
<organism evidence="3 4">
    <name type="scientific">Trifolium medium</name>
    <dbReference type="NCBI Taxonomy" id="97028"/>
    <lineage>
        <taxon>Eukaryota</taxon>
        <taxon>Viridiplantae</taxon>
        <taxon>Streptophyta</taxon>
        <taxon>Embryophyta</taxon>
        <taxon>Tracheophyta</taxon>
        <taxon>Spermatophyta</taxon>
        <taxon>Magnoliopsida</taxon>
        <taxon>eudicotyledons</taxon>
        <taxon>Gunneridae</taxon>
        <taxon>Pentapetalae</taxon>
        <taxon>rosids</taxon>
        <taxon>fabids</taxon>
        <taxon>Fabales</taxon>
        <taxon>Fabaceae</taxon>
        <taxon>Papilionoideae</taxon>
        <taxon>50 kb inversion clade</taxon>
        <taxon>NPAAA clade</taxon>
        <taxon>Hologalegina</taxon>
        <taxon>IRL clade</taxon>
        <taxon>Trifolieae</taxon>
        <taxon>Trifolium</taxon>
    </lineage>
</organism>
<proteinExistence type="predicted"/>
<dbReference type="PANTHER" id="PTHR47074:SF21">
    <property type="entry name" value="RNASE H TYPE-1 DOMAIN-CONTAINING PROTEIN"/>
    <property type="match status" value="1"/>
</dbReference>
<accession>A0A392MV83</accession>
<gene>
    <name evidence="3" type="ORF">A2U01_0012128</name>
</gene>
<evidence type="ECO:0000313" key="3">
    <source>
        <dbReference type="EMBL" id="MCH91202.1"/>
    </source>
</evidence>
<dbReference type="AlphaFoldDB" id="A0A392MV83"/>
<dbReference type="EMBL" id="LXQA010019914">
    <property type="protein sequence ID" value="MCH91202.1"/>
    <property type="molecule type" value="Genomic_DNA"/>
</dbReference>
<reference evidence="3 4" key="1">
    <citation type="journal article" date="2018" name="Front. Plant Sci.">
        <title>Red Clover (Trifolium pratense) and Zigzag Clover (T. medium) - A Picture of Genomic Similarities and Differences.</title>
        <authorList>
            <person name="Dluhosova J."/>
            <person name="Istvanek J."/>
            <person name="Nedelnik J."/>
            <person name="Repkova J."/>
        </authorList>
    </citation>
    <scope>NUCLEOTIDE SEQUENCE [LARGE SCALE GENOMIC DNA]</scope>
    <source>
        <strain evidence="4">cv. 10/8</strain>
        <tissue evidence="3">Leaf</tissue>
    </source>
</reference>
<feature type="compositionally biased region" description="Polar residues" evidence="1">
    <location>
        <begin position="37"/>
        <end position="56"/>
    </location>
</feature>
<feature type="region of interest" description="Disordered" evidence="1">
    <location>
        <begin position="28"/>
        <end position="56"/>
    </location>
</feature>
<dbReference type="InterPro" id="IPR002156">
    <property type="entry name" value="RNaseH_domain"/>
</dbReference>
<dbReference type="GO" id="GO:0003676">
    <property type="term" value="F:nucleic acid binding"/>
    <property type="evidence" value="ECO:0007669"/>
    <property type="project" value="InterPro"/>
</dbReference>
<evidence type="ECO:0000256" key="1">
    <source>
        <dbReference type="SAM" id="MobiDB-lite"/>
    </source>
</evidence>
<name>A0A392MV83_9FABA</name>